<feature type="region of interest" description="Disordered" evidence="1">
    <location>
        <begin position="94"/>
        <end position="191"/>
    </location>
</feature>
<comment type="caution">
    <text evidence="2">The sequence shown here is derived from an EMBL/GenBank/DDBJ whole genome shotgun (WGS) entry which is preliminary data.</text>
</comment>
<evidence type="ECO:0000313" key="3">
    <source>
        <dbReference type="Proteomes" id="UP000624244"/>
    </source>
</evidence>
<dbReference type="AlphaFoldDB" id="A0A8H5Z7M0"/>
<name>A0A8H5Z7M0_COCSA</name>
<dbReference type="Proteomes" id="UP000624244">
    <property type="component" value="Unassembled WGS sequence"/>
</dbReference>
<gene>
    <name evidence="2" type="ORF">GGP41_002808</name>
</gene>
<reference evidence="2" key="1">
    <citation type="submission" date="2019-11" db="EMBL/GenBank/DDBJ databases">
        <title>Bipolaris sorokiniana Genome sequencing.</title>
        <authorList>
            <person name="Wang H."/>
        </authorList>
    </citation>
    <scope>NUCLEOTIDE SEQUENCE</scope>
</reference>
<proteinExistence type="predicted"/>
<evidence type="ECO:0000256" key="1">
    <source>
        <dbReference type="SAM" id="MobiDB-lite"/>
    </source>
</evidence>
<protein>
    <submittedName>
        <fullName evidence="2">Uncharacterized protein</fullName>
    </submittedName>
</protein>
<accession>A0A8H5Z7M0</accession>
<evidence type="ECO:0000313" key="2">
    <source>
        <dbReference type="EMBL" id="KAF5844287.1"/>
    </source>
</evidence>
<feature type="compositionally biased region" description="Basic and acidic residues" evidence="1">
    <location>
        <begin position="176"/>
        <end position="191"/>
    </location>
</feature>
<feature type="compositionally biased region" description="Low complexity" evidence="1">
    <location>
        <begin position="139"/>
        <end position="155"/>
    </location>
</feature>
<organism evidence="2 3">
    <name type="scientific">Cochliobolus sativus</name>
    <name type="common">Common root rot and spot blotch fungus</name>
    <name type="synonym">Bipolaris sorokiniana</name>
    <dbReference type="NCBI Taxonomy" id="45130"/>
    <lineage>
        <taxon>Eukaryota</taxon>
        <taxon>Fungi</taxon>
        <taxon>Dikarya</taxon>
        <taxon>Ascomycota</taxon>
        <taxon>Pezizomycotina</taxon>
        <taxon>Dothideomycetes</taxon>
        <taxon>Pleosporomycetidae</taxon>
        <taxon>Pleosporales</taxon>
        <taxon>Pleosporineae</taxon>
        <taxon>Pleosporaceae</taxon>
        <taxon>Bipolaris</taxon>
    </lineage>
</organism>
<sequence length="248" mass="27330">MELSDFDVAVSKLNIDEGDTIKDVMNVPFTIVVDAPVQDFGTLYPHDQTESDEDKQMSKHHRLIEGKLRAQVSAQELGSKIAATKEITEQYTTQNGYVGGKSDAEPTRDSPIFQESPDTNANKPSPPTPLPDRTRRASEPTLLSSTSPTPVPYTLDTPSKAPYKPLSSPPSKRHRNPDSRKADPQRPRYGARCEVEEEEEAALADLEQYRAMDLAPLDPIMQSSTAGDLITHGTPIKVRDVDIFCGGR</sequence>
<dbReference type="EMBL" id="WNKQ01000025">
    <property type="protein sequence ID" value="KAF5844287.1"/>
    <property type="molecule type" value="Genomic_DNA"/>
</dbReference>